<proteinExistence type="predicted"/>
<name>A0ABU9UQS7_9GAMM</name>
<dbReference type="EMBL" id="JBCHKU010000008">
    <property type="protein sequence ID" value="MEM6248495.1"/>
    <property type="molecule type" value="Genomic_DNA"/>
</dbReference>
<feature type="coiled-coil region" evidence="1">
    <location>
        <begin position="132"/>
        <end position="166"/>
    </location>
</feature>
<evidence type="ECO:0000256" key="1">
    <source>
        <dbReference type="SAM" id="Coils"/>
    </source>
</evidence>
<accession>A0ABU9UQS7</accession>
<evidence type="ECO:0008006" key="4">
    <source>
        <dbReference type="Google" id="ProtNLM"/>
    </source>
</evidence>
<reference evidence="2 3" key="1">
    <citation type="submission" date="2024-04" db="EMBL/GenBank/DDBJ databases">
        <title>Novel Shewanella species isolated from Baltic Sea sediments.</title>
        <authorList>
            <person name="Martin-Rodriguez A.J."/>
            <person name="Fernandez-Juarez V."/>
            <person name="Valeriano V.D."/>
            <person name="Mihindukulasooriya I."/>
            <person name="Ceresnova L."/>
            <person name="Joffre E."/>
            <person name="Jensie-Markopoulos S."/>
            <person name="Moore E.R.B."/>
            <person name="Sjoling A."/>
        </authorList>
    </citation>
    <scope>NUCLEOTIDE SEQUENCE [LARGE SCALE GENOMIC DNA]</scope>
    <source>
        <strain evidence="2 3">VAX-SP0-0CM-1</strain>
    </source>
</reference>
<keyword evidence="3" id="KW-1185">Reference proteome</keyword>
<protein>
    <recommendedName>
        <fullName evidence="4">DUF4435 domain-containing protein</fullName>
    </recommendedName>
</protein>
<sequence>MVDANNLDRLQALISLKSRCLYWAEFCKYTSKSTFFSDLNDEINMPLIYILNDEFTNISGRDEIDLLIRKCTDNNKYFDYLEINNSNYDHELVHNDLKDIYVWQTDNQNHMAITRFIVNAFSVFEFWVCKAYDVIKSRYKSKNSKMKKLESQLNKYVESYNSNDNEALELIKNEIFTKTNSYVSSREKIDFVLSKIDFVNLKNDKKLDKAKELVSFLFNFRNTIHNVMVNKSGKDFKIETNGATVELLNDSSPNYEDYAKFIHSMHLLVDLYSDLFMYLSKNIPDFHEFTNEF</sequence>
<gene>
    <name evidence="2" type="ORF">AAGS29_07760</name>
</gene>
<evidence type="ECO:0000313" key="2">
    <source>
        <dbReference type="EMBL" id="MEM6248495.1"/>
    </source>
</evidence>
<keyword evidence="1" id="KW-0175">Coiled coil</keyword>
<dbReference type="RefSeq" id="WP_311892008.1">
    <property type="nucleotide sequence ID" value="NZ_JBCHKU010000008.1"/>
</dbReference>
<evidence type="ECO:0000313" key="3">
    <source>
        <dbReference type="Proteomes" id="UP001489333"/>
    </source>
</evidence>
<comment type="caution">
    <text evidence="2">The sequence shown here is derived from an EMBL/GenBank/DDBJ whole genome shotgun (WGS) entry which is preliminary data.</text>
</comment>
<dbReference type="Proteomes" id="UP001489333">
    <property type="component" value="Unassembled WGS sequence"/>
</dbReference>
<organism evidence="2 3">
    <name type="scientific">Shewanella vaxholmensis</name>
    <dbReference type="NCBI Taxonomy" id="3063535"/>
    <lineage>
        <taxon>Bacteria</taxon>
        <taxon>Pseudomonadati</taxon>
        <taxon>Pseudomonadota</taxon>
        <taxon>Gammaproteobacteria</taxon>
        <taxon>Alteromonadales</taxon>
        <taxon>Shewanellaceae</taxon>
        <taxon>Shewanella</taxon>
    </lineage>
</organism>